<proteinExistence type="inferred from homology"/>
<dbReference type="SUPFAM" id="SSF56349">
    <property type="entry name" value="DNA breaking-rejoining enzymes"/>
    <property type="match status" value="1"/>
</dbReference>
<reference evidence="9" key="2">
    <citation type="submission" date="2020-01" db="EMBL/GenBank/DDBJ databases">
        <authorList>
            <person name="Hornung B."/>
        </authorList>
    </citation>
    <scope>NUCLEOTIDE SEQUENCE</scope>
    <source>
        <strain evidence="9">PacBioINE</strain>
    </source>
</reference>
<dbReference type="KEGG" id="aacx:DEACI_1485"/>
<dbReference type="PANTHER" id="PTHR30349">
    <property type="entry name" value="PHAGE INTEGRASE-RELATED"/>
    <property type="match status" value="1"/>
</dbReference>
<dbReference type="InterPro" id="IPR002104">
    <property type="entry name" value="Integrase_catalytic"/>
</dbReference>
<dbReference type="GO" id="GO:0006310">
    <property type="term" value="P:DNA recombination"/>
    <property type="evidence" value="ECO:0007669"/>
    <property type="project" value="UniProtKB-KW"/>
</dbReference>
<dbReference type="InterPro" id="IPR044068">
    <property type="entry name" value="CB"/>
</dbReference>
<keyword evidence="4 6" id="KW-0238">DNA-binding</keyword>
<dbReference type="PROSITE" id="PS51900">
    <property type="entry name" value="CB"/>
    <property type="match status" value="1"/>
</dbReference>
<evidence type="ECO:0000259" key="7">
    <source>
        <dbReference type="PROSITE" id="PS51898"/>
    </source>
</evidence>
<dbReference type="InterPro" id="IPR011010">
    <property type="entry name" value="DNA_brk_join_enz"/>
</dbReference>
<evidence type="ECO:0000256" key="1">
    <source>
        <dbReference type="ARBA" id="ARBA00003283"/>
    </source>
</evidence>
<evidence type="ECO:0000313" key="11">
    <source>
        <dbReference type="Proteomes" id="UP001071230"/>
    </source>
</evidence>
<evidence type="ECO:0000313" key="10">
    <source>
        <dbReference type="EMBL" id="CEJ09253.1"/>
    </source>
</evidence>
<evidence type="ECO:0000256" key="5">
    <source>
        <dbReference type="ARBA" id="ARBA00023172"/>
    </source>
</evidence>
<dbReference type="Gene3D" id="1.10.443.10">
    <property type="entry name" value="Intergrase catalytic core"/>
    <property type="match status" value="1"/>
</dbReference>
<dbReference type="GO" id="GO:0015074">
    <property type="term" value="P:DNA integration"/>
    <property type="evidence" value="ECO:0007669"/>
    <property type="project" value="UniProtKB-KW"/>
</dbReference>
<comment type="similarity">
    <text evidence="2">Belongs to the 'phage' integrase family.</text>
</comment>
<evidence type="ECO:0000256" key="3">
    <source>
        <dbReference type="ARBA" id="ARBA00022908"/>
    </source>
</evidence>
<feature type="domain" description="Tyr recombinase" evidence="7">
    <location>
        <begin position="126"/>
        <end position="317"/>
    </location>
</feature>
<keyword evidence="5" id="KW-0233">DNA recombination</keyword>
<dbReference type="Pfam" id="PF00589">
    <property type="entry name" value="Phage_integrase"/>
    <property type="match status" value="1"/>
</dbReference>
<dbReference type="PANTHER" id="PTHR30349:SF81">
    <property type="entry name" value="TYROSINE RECOMBINASE XERC"/>
    <property type="match status" value="1"/>
</dbReference>
<evidence type="ECO:0000313" key="9">
    <source>
        <dbReference type="EMBL" id="CAA7600832.1"/>
    </source>
</evidence>
<dbReference type="InterPro" id="IPR010998">
    <property type="entry name" value="Integrase_recombinase_N"/>
</dbReference>
<organism evidence="9">
    <name type="scientific">Acididesulfobacillus acetoxydans</name>
    <dbReference type="NCBI Taxonomy" id="1561005"/>
    <lineage>
        <taxon>Bacteria</taxon>
        <taxon>Bacillati</taxon>
        <taxon>Bacillota</taxon>
        <taxon>Clostridia</taxon>
        <taxon>Eubacteriales</taxon>
        <taxon>Peptococcaceae</taxon>
        <taxon>Acididesulfobacillus</taxon>
    </lineage>
</organism>
<evidence type="ECO:0000256" key="2">
    <source>
        <dbReference type="ARBA" id="ARBA00008857"/>
    </source>
</evidence>
<dbReference type="Proteomes" id="UP000836597">
    <property type="component" value="Chromosome"/>
</dbReference>
<protein>
    <submittedName>
        <fullName evidence="9 10">Integrase</fullName>
    </submittedName>
</protein>
<dbReference type="GO" id="GO:0003677">
    <property type="term" value="F:DNA binding"/>
    <property type="evidence" value="ECO:0007669"/>
    <property type="project" value="UniProtKB-UniRule"/>
</dbReference>
<accession>A0A8S0WFA3</accession>
<name>A0A8S0WFA3_9FIRM</name>
<dbReference type="EMBL" id="LR746496">
    <property type="protein sequence ID" value="CAA7600832.1"/>
    <property type="molecule type" value="Genomic_DNA"/>
</dbReference>
<evidence type="ECO:0000259" key="8">
    <source>
        <dbReference type="PROSITE" id="PS51900"/>
    </source>
</evidence>
<keyword evidence="11" id="KW-1185">Reference proteome</keyword>
<dbReference type="InterPro" id="IPR004107">
    <property type="entry name" value="Integrase_SAM-like_N"/>
</dbReference>
<comment type="function">
    <text evidence="1">Site-specific tyrosine recombinase, which acts by catalyzing the cutting and rejoining of the recombining DNA molecules.</text>
</comment>
<dbReference type="AlphaFoldDB" id="A0A8S0WFA3"/>
<gene>
    <name evidence="9" type="ORF">DEACI_1485</name>
    <name evidence="10" type="ORF">DEACI_3737</name>
</gene>
<dbReference type="InterPro" id="IPR013762">
    <property type="entry name" value="Integrase-like_cat_sf"/>
</dbReference>
<dbReference type="EMBL" id="CDGJ01000117">
    <property type="protein sequence ID" value="CEJ09253.1"/>
    <property type="molecule type" value="Genomic_DNA"/>
</dbReference>
<evidence type="ECO:0000256" key="6">
    <source>
        <dbReference type="PROSITE-ProRule" id="PRU01248"/>
    </source>
</evidence>
<evidence type="ECO:0000256" key="4">
    <source>
        <dbReference type="ARBA" id="ARBA00023125"/>
    </source>
</evidence>
<dbReference type="Pfam" id="PF02899">
    <property type="entry name" value="Phage_int_SAM_1"/>
    <property type="match status" value="1"/>
</dbReference>
<keyword evidence="3" id="KW-0229">DNA integration</keyword>
<dbReference type="PROSITE" id="PS51898">
    <property type="entry name" value="TYR_RECOMBINASE"/>
    <property type="match status" value="1"/>
</dbReference>
<feature type="domain" description="Core-binding (CB)" evidence="8">
    <location>
        <begin position="9"/>
        <end position="102"/>
    </location>
</feature>
<sequence>MKKAEKESIAIARHIHTFLRDYVPSQKSRSENTLKSYEYAISLYIGFLEDEKGIDPERLSCDCFSRDMIEEWLRWLDDTRGCSPETCNIRLASLRVFLKYLGGKEVSMLHISEAASGIQRRREKRRKVKGMSKDAVRALMAAPDTSTTTGRRDLALIVTLYSTAARIDEILSMKVGQLHLDARNPNVNIIGKGNKIRTLYLLPKAVAHLKGYLKEFHGAVPAPDTYVFYSRNAGPRGKMSQMAVSKRLKLHAETAHKSCVEVPRDFHAHQLRHAKSSHWLEDGMNIVQISLLLGHEQLQTTMAYLDITIEQKAKALATLEDENSRKAPKKWKDNKASLANFCGVKPIKR</sequence>
<dbReference type="Proteomes" id="UP001071230">
    <property type="component" value="Unassembled WGS sequence"/>
</dbReference>
<dbReference type="Gene3D" id="1.10.150.130">
    <property type="match status" value="1"/>
</dbReference>
<dbReference type="RefSeq" id="WP_240984438.1">
    <property type="nucleotide sequence ID" value="NZ_CDGJ01000117.1"/>
</dbReference>
<dbReference type="InterPro" id="IPR050090">
    <property type="entry name" value="Tyrosine_recombinase_XerCD"/>
</dbReference>
<reference evidence="10" key="1">
    <citation type="submission" date="2014-11" db="EMBL/GenBank/DDBJ databases">
        <authorList>
            <person name="Hornung B.V."/>
        </authorList>
    </citation>
    <scope>NUCLEOTIDE SEQUENCE</scope>
    <source>
        <strain evidence="10">INE</strain>
    </source>
</reference>